<dbReference type="SUPFAM" id="SSF52343">
    <property type="entry name" value="Ferredoxin reductase-like, C-terminal NADP-linked domain"/>
    <property type="match status" value="1"/>
</dbReference>
<organism evidence="9">
    <name type="scientific">marine metagenome</name>
    <dbReference type="NCBI Taxonomy" id="408172"/>
    <lineage>
        <taxon>unclassified sequences</taxon>
        <taxon>metagenomes</taxon>
        <taxon>ecological metagenomes</taxon>
    </lineage>
</organism>
<dbReference type="Gene3D" id="2.40.30.10">
    <property type="entry name" value="Translation factors"/>
    <property type="match status" value="1"/>
</dbReference>
<dbReference type="EC" id="1.18.1.2" evidence="3"/>
<dbReference type="InterPro" id="IPR017938">
    <property type="entry name" value="Riboflavin_synthase-like_b-brl"/>
</dbReference>
<keyword evidence="6" id="KW-0521">NADP</keyword>
<dbReference type="GO" id="GO:0004324">
    <property type="term" value="F:ferredoxin-NADP+ reductase activity"/>
    <property type="evidence" value="ECO:0007669"/>
    <property type="project" value="UniProtKB-EC"/>
</dbReference>
<dbReference type="PANTHER" id="PTHR47878">
    <property type="entry name" value="OXIDOREDUCTASE FAD/NAD(P)-BINDING DOMAIN PROTEIN"/>
    <property type="match status" value="1"/>
</dbReference>
<dbReference type="InterPro" id="IPR001709">
    <property type="entry name" value="Flavoprot_Pyr_Nucl_cyt_Rdtase"/>
</dbReference>
<dbReference type="SUPFAM" id="SSF63380">
    <property type="entry name" value="Riboflavin synthase domain-like"/>
    <property type="match status" value="1"/>
</dbReference>
<keyword evidence="7" id="KW-0560">Oxidoreductase</keyword>
<dbReference type="GO" id="GO:0034599">
    <property type="term" value="P:cellular response to oxidative stress"/>
    <property type="evidence" value="ECO:0007669"/>
    <property type="project" value="TreeGrafter"/>
</dbReference>
<dbReference type="InterPro" id="IPR033892">
    <property type="entry name" value="FNR_bac"/>
</dbReference>
<feature type="non-terminal residue" evidence="9">
    <location>
        <position position="1"/>
    </location>
</feature>
<reference evidence="9" key="1">
    <citation type="submission" date="2018-05" db="EMBL/GenBank/DDBJ databases">
        <authorList>
            <person name="Lanie J.A."/>
            <person name="Ng W.-L."/>
            <person name="Kazmierczak K.M."/>
            <person name="Andrzejewski T.M."/>
            <person name="Davidsen T.M."/>
            <person name="Wayne K.J."/>
            <person name="Tettelin H."/>
            <person name="Glass J.I."/>
            <person name="Rusch D."/>
            <person name="Podicherti R."/>
            <person name="Tsui H.-C.T."/>
            <person name="Winkler M.E."/>
        </authorList>
    </citation>
    <scope>NUCLEOTIDE SEQUENCE</scope>
</reference>
<evidence type="ECO:0000256" key="1">
    <source>
        <dbReference type="ARBA" id="ARBA00001974"/>
    </source>
</evidence>
<dbReference type="InterPro" id="IPR001433">
    <property type="entry name" value="OxRdtase_FAD/NAD-bd"/>
</dbReference>
<dbReference type="InterPro" id="IPR039261">
    <property type="entry name" value="FNR_nucleotide-bd"/>
</dbReference>
<dbReference type="InterPro" id="IPR051930">
    <property type="entry name" value="FNR_type-1"/>
</dbReference>
<comment type="cofactor">
    <cofactor evidence="1">
        <name>FAD</name>
        <dbReference type="ChEBI" id="CHEBI:57692"/>
    </cofactor>
</comment>
<gene>
    <name evidence="9" type="ORF">METZ01_LOCUS403424</name>
</gene>
<evidence type="ECO:0000313" key="9">
    <source>
        <dbReference type="EMBL" id="SVD50570.1"/>
    </source>
</evidence>
<feature type="domain" description="Oxidoreductase FAD/NAD(P)-binding" evidence="8">
    <location>
        <begin position="61"/>
        <end position="171"/>
    </location>
</feature>
<dbReference type="GO" id="GO:0042167">
    <property type="term" value="P:heme catabolic process"/>
    <property type="evidence" value="ECO:0007669"/>
    <property type="project" value="TreeGrafter"/>
</dbReference>
<dbReference type="Pfam" id="PF00175">
    <property type="entry name" value="NAD_binding_1"/>
    <property type="match status" value="1"/>
</dbReference>
<dbReference type="Gene3D" id="3.40.50.80">
    <property type="entry name" value="Nucleotide-binding domain of ferredoxin-NADP reductase (FNR) module"/>
    <property type="match status" value="1"/>
</dbReference>
<sequence length="197" mass="22639">PYSYLSSPGQRPLEFFFYTATDGVLSNALVNLELGDPVWVKQKSNGFFVLNEVPESEELWMLGTGTGVAPFFSILNTDEPWIRFKHIILVHAVRTKSDLRYQELVDSLSHKYSGRFSFQAFVSRETVPGTIRGRIPITIEDGQLEEHVGRRLHIDKSHIMLCGNPDMVKDSVEVLKSRDFIKNRRRTPGHITIENYW</sequence>
<comment type="similarity">
    <text evidence="2">Belongs to the ferredoxin--NADP reductase type 1 family.</text>
</comment>
<evidence type="ECO:0000256" key="5">
    <source>
        <dbReference type="ARBA" id="ARBA00022827"/>
    </source>
</evidence>
<dbReference type="PRINTS" id="PR00371">
    <property type="entry name" value="FPNCR"/>
</dbReference>
<evidence type="ECO:0000256" key="6">
    <source>
        <dbReference type="ARBA" id="ARBA00022857"/>
    </source>
</evidence>
<keyword evidence="5" id="KW-0274">FAD</keyword>
<evidence type="ECO:0000256" key="3">
    <source>
        <dbReference type="ARBA" id="ARBA00013223"/>
    </source>
</evidence>
<evidence type="ECO:0000256" key="7">
    <source>
        <dbReference type="ARBA" id="ARBA00023002"/>
    </source>
</evidence>
<dbReference type="EMBL" id="UINC01154985">
    <property type="protein sequence ID" value="SVD50570.1"/>
    <property type="molecule type" value="Genomic_DNA"/>
</dbReference>
<proteinExistence type="inferred from homology"/>
<dbReference type="CDD" id="cd06195">
    <property type="entry name" value="FNR1"/>
    <property type="match status" value="1"/>
</dbReference>
<keyword evidence="4" id="KW-0285">Flavoprotein</keyword>
<evidence type="ECO:0000259" key="8">
    <source>
        <dbReference type="Pfam" id="PF00175"/>
    </source>
</evidence>
<dbReference type="PANTHER" id="PTHR47878:SF1">
    <property type="entry name" value="FLAVODOXIN_FERREDOXIN--NADP REDUCTASE"/>
    <property type="match status" value="1"/>
</dbReference>
<dbReference type="AlphaFoldDB" id="A0A382VW12"/>
<name>A0A382VW12_9ZZZZ</name>
<evidence type="ECO:0000256" key="2">
    <source>
        <dbReference type="ARBA" id="ARBA00008312"/>
    </source>
</evidence>
<accession>A0A382VW12</accession>
<evidence type="ECO:0000256" key="4">
    <source>
        <dbReference type="ARBA" id="ARBA00022630"/>
    </source>
</evidence>
<protein>
    <recommendedName>
        <fullName evidence="3">ferredoxin--NADP(+) reductase</fullName>
        <ecNumber evidence="3">1.18.1.2</ecNumber>
    </recommendedName>
</protein>